<dbReference type="AlphaFoldDB" id="A0A1R3GN47"/>
<sequence length="22" mass="2446">MASVCERFSNEFSSPPIICRAT</sequence>
<organism evidence="1 2">
    <name type="scientific">Corchorus capsularis</name>
    <name type="common">Jute</name>
    <dbReference type="NCBI Taxonomy" id="210143"/>
    <lineage>
        <taxon>Eukaryota</taxon>
        <taxon>Viridiplantae</taxon>
        <taxon>Streptophyta</taxon>
        <taxon>Embryophyta</taxon>
        <taxon>Tracheophyta</taxon>
        <taxon>Spermatophyta</taxon>
        <taxon>Magnoliopsida</taxon>
        <taxon>eudicotyledons</taxon>
        <taxon>Gunneridae</taxon>
        <taxon>Pentapetalae</taxon>
        <taxon>rosids</taxon>
        <taxon>malvids</taxon>
        <taxon>Malvales</taxon>
        <taxon>Malvaceae</taxon>
        <taxon>Grewioideae</taxon>
        <taxon>Apeibeae</taxon>
        <taxon>Corchorus</taxon>
    </lineage>
</organism>
<evidence type="ECO:0000313" key="1">
    <source>
        <dbReference type="EMBL" id="OMO59457.1"/>
    </source>
</evidence>
<protein>
    <submittedName>
        <fullName evidence="1">Uncharacterized protein</fullName>
    </submittedName>
</protein>
<evidence type="ECO:0000313" key="2">
    <source>
        <dbReference type="Proteomes" id="UP000188268"/>
    </source>
</evidence>
<proteinExistence type="predicted"/>
<keyword evidence="2" id="KW-1185">Reference proteome</keyword>
<dbReference type="Gramene" id="OMO59457">
    <property type="protein sequence ID" value="OMO59457"/>
    <property type="gene ID" value="CCACVL1_24814"/>
</dbReference>
<gene>
    <name evidence="1" type="ORF">CCACVL1_24814</name>
</gene>
<accession>A0A1R3GN47</accession>
<reference evidence="1 2" key="1">
    <citation type="submission" date="2013-09" db="EMBL/GenBank/DDBJ databases">
        <title>Corchorus capsularis genome sequencing.</title>
        <authorList>
            <person name="Alam M."/>
            <person name="Haque M.S."/>
            <person name="Islam M.S."/>
            <person name="Emdad E.M."/>
            <person name="Islam M.M."/>
            <person name="Ahmed B."/>
            <person name="Halim A."/>
            <person name="Hossen Q.M.M."/>
            <person name="Hossain M.Z."/>
            <person name="Ahmed R."/>
            <person name="Khan M.M."/>
            <person name="Islam R."/>
            <person name="Rashid M.M."/>
            <person name="Khan S.A."/>
            <person name="Rahman M.S."/>
            <person name="Alam M."/>
        </authorList>
    </citation>
    <scope>NUCLEOTIDE SEQUENCE [LARGE SCALE GENOMIC DNA]</scope>
    <source>
        <strain evidence="2">cv. CVL-1</strain>
        <tissue evidence="1">Whole seedling</tissue>
    </source>
</reference>
<dbReference type="EMBL" id="AWWV01013937">
    <property type="protein sequence ID" value="OMO59457.1"/>
    <property type="molecule type" value="Genomic_DNA"/>
</dbReference>
<name>A0A1R3GN47_COCAP</name>
<comment type="caution">
    <text evidence="1">The sequence shown here is derived from an EMBL/GenBank/DDBJ whole genome shotgun (WGS) entry which is preliminary data.</text>
</comment>
<dbReference type="Proteomes" id="UP000188268">
    <property type="component" value="Unassembled WGS sequence"/>
</dbReference>